<reference evidence="4 5" key="1">
    <citation type="submission" date="2020-04" db="EMBL/GenBank/DDBJ databases">
        <title>Molecular characterization of pseudomonads from Agaricus bisporus reveal novel blotch 2 pathogens in Western Europe.</title>
        <authorList>
            <person name="Taparia T."/>
            <person name="Krijger M."/>
            <person name="Haynes E."/>
            <person name="Elpinstone J.G."/>
            <person name="Noble R."/>
            <person name="Van Der Wolf J."/>
        </authorList>
    </citation>
    <scope>NUCLEOTIDE SEQUENCE [LARGE SCALE GENOMIC DNA]</scope>
    <source>
        <strain evidence="4 5">F1001</strain>
    </source>
</reference>
<dbReference type="GO" id="GO:0050568">
    <property type="term" value="F:protein-glutamine glutaminase activity"/>
    <property type="evidence" value="ECO:0007669"/>
    <property type="project" value="UniProtKB-UniRule"/>
</dbReference>
<dbReference type="CDD" id="cd16352">
    <property type="entry name" value="CheD"/>
    <property type="match status" value="1"/>
</dbReference>
<comment type="caution">
    <text evidence="4">The sequence shown here is derived from an EMBL/GenBank/DDBJ whole genome shotgun (WGS) entry which is preliminary data.</text>
</comment>
<dbReference type="Gene3D" id="3.30.1330.200">
    <property type="match status" value="1"/>
</dbReference>
<keyword evidence="2 3" id="KW-0378">Hydrolase</keyword>
<comment type="function">
    <text evidence="3">Probably deamidates glutamine residues to glutamate on methyl-accepting chemotaxis receptors (MCPs), playing an important role in chemotaxis.</text>
</comment>
<protein>
    <recommendedName>
        <fullName evidence="3">Probable chemoreceptor glutamine deamidase CheD</fullName>
        <ecNumber evidence="3">3.5.1.44</ecNumber>
    </recommendedName>
</protein>
<dbReference type="HAMAP" id="MF_01440">
    <property type="entry name" value="CheD"/>
    <property type="match status" value="1"/>
</dbReference>
<dbReference type="EC" id="3.5.1.44" evidence="3"/>
<accession>A0A7Y8BJH6</accession>
<evidence type="ECO:0000256" key="2">
    <source>
        <dbReference type="ARBA" id="ARBA00022801"/>
    </source>
</evidence>
<dbReference type="SUPFAM" id="SSF64438">
    <property type="entry name" value="CNF1/YfiH-like putative cysteine hydrolases"/>
    <property type="match status" value="1"/>
</dbReference>
<dbReference type="GO" id="GO:0006935">
    <property type="term" value="P:chemotaxis"/>
    <property type="evidence" value="ECO:0007669"/>
    <property type="project" value="UniProtKB-UniRule"/>
</dbReference>
<comment type="catalytic activity">
    <reaction evidence="3">
        <text>L-glutaminyl-[protein] + H2O = L-glutamyl-[protein] + NH4(+)</text>
        <dbReference type="Rhea" id="RHEA:16441"/>
        <dbReference type="Rhea" id="RHEA-COMP:10207"/>
        <dbReference type="Rhea" id="RHEA-COMP:10208"/>
        <dbReference type="ChEBI" id="CHEBI:15377"/>
        <dbReference type="ChEBI" id="CHEBI:28938"/>
        <dbReference type="ChEBI" id="CHEBI:29973"/>
        <dbReference type="ChEBI" id="CHEBI:30011"/>
        <dbReference type="EC" id="3.5.1.44"/>
    </reaction>
</comment>
<keyword evidence="1 3" id="KW-0145">Chemotaxis</keyword>
<dbReference type="EMBL" id="JACAPU010000007">
    <property type="protein sequence ID" value="NWB45882.1"/>
    <property type="molecule type" value="Genomic_DNA"/>
</dbReference>
<organism evidence="4 5">
    <name type="scientific">Pseudomonas gingeri</name>
    <dbReference type="NCBI Taxonomy" id="117681"/>
    <lineage>
        <taxon>Bacteria</taxon>
        <taxon>Pseudomonadati</taxon>
        <taxon>Pseudomonadota</taxon>
        <taxon>Gammaproteobacteria</taxon>
        <taxon>Pseudomonadales</taxon>
        <taxon>Pseudomonadaceae</taxon>
        <taxon>Pseudomonas</taxon>
    </lineage>
</organism>
<gene>
    <name evidence="3" type="primary">cheD</name>
    <name evidence="4" type="ORF">HX829_05200</name>
</gene>
<dbReference type="Proteomes" id="UP000582981">
    <property type="component" value="Unassembled WGS sequence"/>
</dbReference>
<dbReference type="PANTHER" id="PTHR35147">
    <property type="entry name" value="CHEMORECEPTOR GLUTAMINE DEAMIDASE CHED-RELATED"/>
    <property type="match status" value="1"/>
</dbReference>
<dbReference type="AlphaFoldDB" id="A0A7Y8BJH6"/>
<evidence type="ECO:0000313" key="4">
    <source>
        <dbReference type="EMBL" id="NWB45882.1"/>
    </source>
</evidence>
<name>A0A7Y8BJH6_9PSED</name>
<dbReference type="PANTHER" id="PTHR35147:SF3">
    <property type="entry name" value="CHEMORECEPTOR GLUTAMINE DEAMIDASE CHED 1-RELATED"/>
    <property type="match status" value="1"/>
</dbReference>
<proteinExistence type="inferred from homology"/>
<dbReference type="InterPro" id="IPR005659">
    <property type="entry name" value="Chemorcpt_Glu_NH3ase_CheD"/>
</dbReference>
<dbReference type="InterPro" id="IPR038592">
    <property type="entry name" value="CheD-like_sf"/>
</dbReference>
<dbReference type="InterPro" id="IPR011324">
    <property type="entry name" value="Cytotoxic_necrot_fac-like_cat"/>
</dbReference>
<dbReference type="Pfam" id="PF03975">
    <property type="entry name" value="CheD"/>
    <property type="match status" value="1"/>
</dbReference>
<evidence type="ECO:0000313" key="5">
    <source>
        <dbReference type="Proteomes" id="UP000582981"/>
    </source>
</evidence>
<evidence type="ECO:0000256" key="3">
    <source>
        <dbReference type="HAMAP-Rule" id="MF_01440"/>
    </source>
</evidence>
<evidence type="ECO:0000256" key="1">
    <source>
        <dbReference type="ARBA" id="ARBA00022500"/>
    </source>
</evidence>
<comment type="similarity">
    <text evidence="3">Belongs to the CheD family.</text>
</comment>
<sequence>MCSWSNRPSTASPRPDAPEVVEHFLQPGEVVFGGRRLRLRTLLGSCVALVLWHPQRLLGGMCHYMLPLRRGRDAGDLNGRYAADALALLLTFIRQAEARPEEFVVSVFGGGDMFPSVRRHGGVGIGELNVNAARRLIKAHGLHCEVYHVGGQGYRSLVFDVANGRLQLNHTDSAPGLPGYCHCPAHAGKIYRGLCRTSQPGL</sequence>